<keyword evidence="2" id="KW-1185">Reference proteome</keyword>
<sequence>MTVSGPLYRKRCARDEVVAVDVAPDDGLNHGFVSWPVAPVRGEQLIRLNMGGSASVTIRLTDGSRIQVVVHDETEAQRIAAAVG</sequence>
<accession>A0A0N9NAQ4</accession>
<dbReference type="AlphaFoldDB" id="A0A0N9NAQ4"/>
<evidence type="ECO:0000313" key="1">
    <source>
        <dbReference type="EMBL" id="ALG85446.1"/>
    </source>
</evidence>
<dbReference type="OrthoDB" id="5149850at2"/>
<name>A0A0N9NAQ4_9ACTN</name>
<dbReference type="KEGG" id="goq:ACH46_14400"/>
<evidence type="ECO:0000313" key="2">
    <source>
        <dbReference type="Proteomes" id="UP000063789"/>
    </source>
</evidence>
<dbReference type="PATRIC" id="fig|1136941.3.peg.2941"/>
<gene>
    <name evidence="1" type="ORF">ACH46_14400</name>
</gene>
<dbReference type="STRING" id="1136941.ACH46_14400"/>
<protein>
    <submittedName>
        <fullName evidence="1">Uncharacterized protein</fullName>
    </submittedName>
</protein>
<organism evidence="1 2">
    <name type="scientific">Gordonia phthalatica</name>
    <dbReference type="NCBI Taxonomy" id="1136941"/>
    <lineage>
        <taxon>Bacteria</taxon>
        <taxon>Bacillati</taxon>
        <taxon>Actinomycetota</taxon>
        <taxon>Actinomycetes</taxon>
        <taxon>Mycobacteriales</taxon>
        <taxon>Gordoniaceae</taxon>
        <taxon>Gordonia</taxon>
    </lineage>
</organism>
<dbReference type="RefSeq" id="WP_062393530.1">
    <property type="nucleotide sequence ID" value="NZ_CP011853.1"/>
</dbReference>
<proteinExistence type="predicted"/>
<dbReference type="Proteomes" id="UP000063789">
    <property type="component" value="Chromosome"/>
</dbReference>
<reference evidence="1 2" key="2">
    <citation type="journal article" date="2017" name="Int. J. Syst. Evol. Microbiol.">
        <title>Gordonia phthalatica sp. nov., a di-n-butyl phthalate-degrading bacterium isolated from activated sludge.</title>
        <authorList>
            <person name="Jin D."/>
            <person name="Kong X."/>
            <person name="Jia M."/>
            <person name="Yu X."/>
            <person name="Wang X."/>
            <person name="Zhuang X."/>
            <person name="Deng Y."/>
            <person name="Bai Z."/>
        </authorList>
    </citation>
    <scope>NUCLEOTIDE SEQUENCE [LARGE SCALE GENOMIC DNA]</scope>
    <source>
        <strain evidence="1 2">QH-11</strain>
    </source>
</reference>
<reference evidence="2" key="1">
    <citation type="submission" date="2015-06" db="EMBL/GenBank/DDBJ databases">
        <title>Complete genome sequence and metabolic analysis of phthalate degradation pathway in Gordonia sp. QH-11.</title>
        <authorList>
            <person name="Jin D."/>
            <person name="Kong X."/>
            <person name="Bai Z."/>
        </authorList>
    </citation>
    <scope>NUCLEOTIDE SEQUENCE [LARGE SCALE GENOMIC DNA]</scope>
    <source>
        <strain evidence="2">QH-11</strain>
    </source>
</reference>
<dbReference type="EMBL" id="CP011853">
    <property type="protein sequence ID" value="ALG85446.1"/>
    <property type="molecule type" value="Genomic_DNA"/>
</dbReference>